<evidence type="ECO:0000313" key="3">
    <source>
        <dbReference type="Proteomes" id="UP000747542"/>
    </source>
</evidence>
<protein>
    <submittedName>
        <fullName evidence="2">UBASH3A-like</fullName>
    </submittedName>
</protein>
<gene>
    <name evidence="2" type="primary">Ubash3a-L</name>
    <name evidence="2" type="ORF">Hamer_G024775</name>
</gene>
<comment type="caution">
    <text evidence="2">The sequence shown here is derived from an EMBL/GenBank/DDBJ whole genome shotgun (WGS) entry which is preliminary data.</text>
</comment>
<organism evidence="2 3">
    <name type="scientific">Homarus americanus</name>
    <name type="common">American lobster</name>
    <dbReference type="NCBI Taxonomy" id="6706"/>
    <lineage>
        <taxon>Eukaryota</taxon>
        <taxon>Metazoa</taxon>
        <taxon>Ecdysozoa</taxon>
        <taxon>Arthropoda</taxon>
        <taxon>Crustacea</taxon>
        <taxon>Multicrustacea</taxon>
        <taxon>Malacostraca</taxon>
        <taxon>Eumalacostraca</taxon>
        <taxon>Eucarida</taxon>
        <taxon>Decapoda</taxon>
        <taxon>Pleocyemata</taxon>
        <taxon>Astacidea</taxon>
        <taxon>Nephropoidea</taxon>
        <taxon>Nephropidae</taxon>
        <taxon>Homarus</taxon>
    </lineage>
</organism>
<keyword evidence="1" id="KW-0472">Membrane</keyword>
<evidence type="ECO:0000313" key="2">
    <source>
        <dbReference type="EMBL" id="KAG7160239.1"/>
    </source>
</evidence>
<name>A0A8J5JVW5_HOMAM</name>
<reference evidence="2" key="1">
    <citation type="journal article" date="2021" name="Sci. Adv.">
        <title>The American lobster genome reveals insights on longevity, neural, and immune adaptations.</title>
        <authorList>
            <person name="Polinski J.M."/>
            <person name="Zimin A.V."/>
            <person name="Clark K.F."/>
            <person name="Kohn A.B."/>
            <person name="Sadowski N."/>
            <person name="Timp W."/>
            <person name="Ptitsyn A."/>
            <person name="Khanna P."/>
            <person name="Romanova D.Y."/>
            <person name="Williams P."/>
            <person name="Greenwood S.J."/>
            <person name="Moroz L.L."/>
            <person name="Walt D.R."/>
            <person name="Bodnar A.G."/>
        </authorList>
    </citation>
    <scope>NUCLEOTIDE SEQUENCE</scope>
    <source>
        <strain evidence="2">GMGI-L3</strain>
    </source>
</reference>
<evidence type="ECO:0000256" key="1">
    <source>
        <dbReference type="SAM" id="Phobius"/>
    </source>
</evidence>
<dbReference type="Proteomes" id="UP000747542">
    <property type="component" value="Unassembled WGS sequence"/>
</dbReference>
<dbReference type="Gene3D" id="1.10.8.10">
    <property type="entry name" value="DNA helicase RuvA subunit, C-terminal domain"/>
    <property type="match status" value="1"/>
</dbReference>
<dbReference type="EMBL" id="JAHLQT010031568">
    <property type="protein sequence ID" value="KAG7160239.1"/>
    <property type="molecule type" value="Genomic_DNA"/>
</dbReference>
<keyword evidence="1" id="KW-0812">Transmembrane</keyword>
<feature type="transmembrane region" description="Helical" evidence="1">
    <location>
        <begin position="251"/>
        <end position="277"/>
    </location>
</feature>
<keyword evidence="1" id="KW-1133">Transmembrane helix</keyword>
<sequence>METANSSVRSRPAVLQSCSQASRASAIGLRLGHFGGCSNLRVFLKPGFAAGEKALSATGHRGVQLASDWLLAHVNDTTLDLDCPREYVVYMCPTGPLQEQIQNFWEESLQKCGWNGAHNLVPHITLCSFFKSGDENCEGLVAALKEVVHSIMPSLPSSLTLDKYISPNYMGLFLNDQQADILKKLAVTYVKEVAHMFEAGCYDKLEVMAACLPWCTGTTLAQEYCKQDMPKGNEELHFCCGFICSSFISFYFFYIFAKFCMIFVLISPSFLCLVSLFPGPEKQNLRSFACLRISLFAWATLKELLMTINKIFT</sequence>
<feature type="non-terminal residue" evidence="2">
    <location>
        <position position="313"/>
    </location>
</feature>
<keyword evidence="3" id="KW-1185">Reference proteome</keyword>
<dbReference type="AlphaFoldDB" id="A0A8J5JVW5"/>
<accession>A0A8J5JVW5</accession>
<proteinExistence type="predicted"/>